<evidence type="ECO:0000313" key="13">
    <source>
        <dbReference type="RefSeq" id="XP_053532730.1"/>
    </source>
</evidence>
<dbReference type="Proteomes" id="UP000221080">
    <property type="component" value="Chromosome 27"/>
</dbReference>
<dbReference type="InterPro" id="IPR007110">
    <property type="entry name" value="Ig-like_dom"/>
</dbReference>
<dbReference type="InterPro" id="IPR013106">
    <property type="entry name" value="Ig_V-set"/>
</dbReference>
<keyword evidence="3 10" id="KW-0732">Signal</keyword>
<evidence type="ECO:0000313" key="12">
    <source>
        <dbReference type="Proteomes" id="UP000221080"/>
    </source>
</evidence>
<keyword evidence="9" id="KW-0812">Transmembrane</keyword>
<dbReference type="OrthoDB" id="8939957at2759"/>
<feature type="signal peptide" evidence="10">
    <location>
        <begin position="1"/>
        <end position="23"/>
    </location>
</feature>
<keyword evidence="5 9" id="KW-0472">Membrane</keyword>
<organism evidence="12 13">
    <name type="scientific">Ictalurus punctatus</name>
    <name type="common">Channel catfish</name>
    <name type="synonym">Silurus punctatus</name>
    <dbReference type="NCBI Taxonomy" id="7998"/>
    <lineage>
        <taxon>Eukaryota</taxon>
        <taxon>Metazoa</taxon>
        <taxon>Chordata</taxon>
        <taxon>Craniata</taxon>
        <taxon>Vertebrata</taxon>
        <taxon>Euteleostomi</taxon>
        <taxon>Actinopterygii</taxon>
        <taxon>Neopterygii</taxon>
        <taxon>Teleostei</taxon>
        <taxon>Ostariophysi</taxon>
        <taxon>Siluriformes</taxon>
        <taxon>Ictaluridae</taxon>
        <taxon>Ictalurus</taxon>
    </lineage>
</organism>
<evidence type="ECO:0000256" key="3">
    <source>
        <dbReference type="ARBA" id="ARBA00022729"/>
    </source>
</evidence>
<evidence type="ECO:0000256" key="9">
    <source>
        <dbReference type="SAM" id="Phobius"/>
    </source>
</evidence>
<evidence type="ECO:0000256" key="2">
    <source>
        <dbReference type="ARBA" id="ARBA00022475"/>
    </source>
</evidence>
<dbReference type="InterPro" id="IPR003599">
    <property type="entry name" value="Ig_sub"/>
</dbReference>
<evidence type="ECO:0000259" key="11">
    <source>
        <dbReference type="PROSITE" id="PS50835"/>
    </source>
</evidence>
<evidence type="ECO:0000256" key="8">
    <source>
        <dbReference type="SAM" id="MobiDB-lite"/>
    </source>
</evidence>
<keyword evidence="6" id="KW-1015">Disulfide bond</keyword>
<dbReference type="GeneID" id="108259252"/>
<keyword evidence="7" id="KW-0325">Glycoprotein</keyword>
<name>A0A9F7QTQ7_ICTPU</name>
<dbReference type="InterPro" id="IPR036179">
    <property type="entry name" value="Ig-like_dom_sf"/>
</dbReference>
<dbReference type="GO" id="GO:0009617">
    <property type="term" value="P:response to bacterium"/>
    <property type="evidence" value="ECO:0007669"/>
    <property type="project" value="TreeGrafter"/>
</dbReference>
<dbReference type="Gene3D" id="2.60.40.10">
    <property type="entry name" value="Immunoglobulins"/>
    <property type="match status" value="1"/>
</dbReference>
<gene>
    <name evidence="13" type="primary">LOC108259252</name>
</gene>
<dbReference type="PANTHER" id="PTHR19433">
    <property type="entry name" value="T-CELL RECEPTOR ALPHA CHAIN V REGION-RELATED"/>
    <property type="match status" value="1"/>
</dbReference>
<feature type="chain" id="PRO_5039935973" evidence="10">
    <location>
        <begin position="24"/>
        <end position="241"/>
    </location>
</feature>
<protein>
    <submittedName>
        <fullName evidence="13">Uncharacterized protein LOC108259252 isoform X1</fullName>
    </submittedName>
</protein>
<reference evidence="13" key="2">
    <citation type="submission" date="2025-08" db="UniProtKB">
        <authorList>
            <consortium name="RefSeq"/>
        </authorList>
    </citation>
    <scope>IDENTIFICATION</scope>
    <source>
        <tissue evidence="13">Blood</tissue>
    </source>
</reference>
<evidence type="ECO:0000256" key="4">
    <source>
        <dbReference type="ARBA" id="ARBA00022859"/>
    </source>
</evidence>
<keyword evidence="12" id="KW-1185">Reference proteome</keyword>
<sequence>MDSKPLMCVFFLDLLVFCGAAESFTEKSVDLGQNVTLKCEVSVNNVFWFLMKPSEPPVFILRSFSSSILEPVYSNTTFSKRFSVQYNSSLFIHNISTNEFGVYYCIQTGSPYNISSGIRLYIQNHSAENQTCKTEQCQNQTRSTAKENSHLPILIISVTFNCVLVIVVTVFTVRHCRRRPKTQAQPSDPGLQPRQDSTSPVYAEVQFSKNGPVRTANGPVRTANGPVRTANLDSTYALVNL</sequence>
<dbReference type="Pfam" id="PF07686">
    <property type="entry name" value="V-set"/>
    <property type="match status" value="1"/>
</dbReference>
<dbReference type="SMART" id="SM00409">
    <property type="entry name" value="IG"/>
    <property type="match status" value="1"/>
</dbReference>
<evidence type="ECO:0000256" key="7">
    <source>
        <dbReference type="ARBA" id="ARBA00023180"/>
    </source>
</evidence>
<evidence type="ECO:0000256" key="1">
    <source>
        <dbReference type="ARBA" id="ARBA00004236"/>
    </source>
</evidence>
<evidence type="ECO:0000256" key="6">
    <source>
        <dbReference type="ARBA" id="ARBA00023157"/>
    </source>
</evidence>
<accession>A0A9F7QTQ7</accession>
<feature type="transmembrane region" description="Helical" evidence="9">
    <location>
        <begin position="151"/>
        <end position="173"/>
    </location>
</feature>
<keyword evidence="9" id="KW-1133">Transmembrane helix</keyword>
<dbReference type="SUPFAM" id="SSF48726">
    <property type="entry name" value="Immunoglobulin"/>
    <property type="match status" value="1"/>
</dbReference>
<dbReference type="AlphaFoldDB" id="A0A9F7QTQ7"/>
<dbReference type="PROSITE" id="PS50835">
    <property type="entry name" value="IG_LIKE"/>
    <property type="match status" value="1"/>
</dbReference>
<dbReference type="InterPro" id="IPR013783">
    <property type="entry name" value="Ig-like_fold"/>
</dbReference>
<feature type="domain" description="Ig-like" evidence="11">
    <location>
        <begin position="5"/>
        <end position="115"/>
    </location>
</feature>
<evidence type="ECO:0000256" key="10">
    <source>
        <dbReference type="SAM" id="SignalP"/>
    </source>
</evidence>
<dbReference type="GO" id="GO:0002376">
    <property type="term" value="P:immune system process"/>
    <property type="evidence" value="ECO:0007669"/>
    <property type="project" value="UniProtKB-KW"/>
</dbReference>
<dbReference type="GO" id="GO:0005886">
    <property type="term" value="C:plasma membrane"/>
    <property type="evidence" value="ECO:0007669"/>
    <property type="project" value="UniProtKB-SubCell"/>
</dbReference>
<dbReference type="PANTHER" id="PTHR19433:SF111">
    <property type="entry name" value="T CELL RECEPTOR ALPHA VARIABLE 4"/>
    <property type="match status" value="1"/>
</dbReference>
<feature type="region of interest" description="Disordered" evidence="8">
    <location>
        <begin position="179"/>
        <end position="200"/>
    </location>
</feature>
<dbReference type="InterPro" id="IPR052051">
    <property type="entry name" value="TCR_complex_component"/>
</dbReference>
<comment type="subcellular location">
    <subcellularLocation>
        <location evidence="1">Cell membrane</location>
    </subcellularLocation>
</comment>
<keyword evidence="2" id="KW-1003">Cell membrane</keyword>
<dbReference type="RefSeq" id="XP_053532730.1">
    <property type="nucleotide sequence ID" value="XM_053676755.1"/>
</dbReference>
<proteinExistence type="predicted"/>
<evidence type="ECO:0000256" key="5">
    <source>
        <dbReference type="ARBA" id="ARBA00023136"/>
    </source>
</evidence>
<reference evidence="12" key="1">
    <citation type="journal article" date="2016" name="Nat. Commun.">
        <title>The channel catfish genome sequence provides insights into the evolution of scale formation in teleosts.</title>
        <authorList>
            <person name="Liu Z."/>
            <person name="Liu S."/>
            <person name="Yao J."/>
            <person name="Bao L."/>
            <person name="Zhang J."/>
            <person name="Li Y."/>
            <person name="Jiang C."/>
            <person name="Sun L."/>
            <person name="Wang R."/>
            <person name="Zhang Y."/>
            <person name="Zhou T."/>
            <person name="Zeng Q."/>
            <person name="Fu Q."/>
            <person name="Gao S."/>
            <person name="Li N."/>
            <person name="Koren S."/>
            <person name="Jiang Y."/>
            <person name="Zimin A."/>
            <person name="Xu P."/>
            <person name="Phillippy A.M."/>
            <person name="Geng X."/>
            <person name="Song L."/>
            <person name="Sun F."/>
            <person name="Li C."/>
            <person name="Wang X."/>
            <person name="Chen A."/>
            <person name="Jin Y."/>
            <person name="Yuan Z."/>
            <person name="Yang Y."/>
            <person name="Tan S."/>
            <person name="Peatman E."/>
            <person name="Lu J."/>
            <person name="Qin Z."/>
            <person name="Dunham R."/>
            <person name="Li Z."/>
            <person name="Sonstegard T."/>
            <person name="Feng J."/>
            <person name="Danzmann R.G."/>
            <person name="Schroeder S."/>
            <person name="Scheffler B."/>
            <person name="Duke M.V."/>
            <person name="Ballard L."/>
            <person name="Kucuktas H."/>
            <person name="Kaltenboeck L."/>
            <person name="Liu H."/>
            <person name="Armbruster J."/>
            <person name="Xie Y."/>
            <person name="Kirby M.L."/>
            <person name="Tian Y."/>
            <person name="Flanagan M.E."/>
            <person name="Mu W."/>
            <person name="Waldbieser G.C."/>
        </authorList>
    </citation>
    <scope>NUCLEOTIDE SEQUENCE [LARGE SCALE GENOMIC DNA]</scope>
    <source>
        <strain evidence="12">SDA103</strain>
    </source>
</reference>
<dbReference type="CDD" id="cd00099">
    <property type="entry name" value="IgV"/>
    <property type="match status" value="1"/>
</dbReference>
<keyword evidence="4" id="KW-0391">Immunity</keyword>